<gene>
    <name evidence="2" type="ORF">M513_12303</name>
</gene>
<dbReference type="InterPro" id="IPR001584">
    <property type="entry name" value="Integrase_cat-core"/>
</dbReference>
<protein>
    <recommendedName>
        <fullName evidence="1">Integrase catalytic domain-containing protein</fullName>
    </recommendedName>
</protein>
<sequence length="280" mass="31231">MTASRFQCPDRRFDHVHLDLVRQLPASRGFSYLLSMIDRFTSWPEIAPISNASTTEVARAFLIMRIARFGIQTVITTDQAGQFQSSLAPTSAYHLQANWMVERLHRQLKGALAAHALVSPSWIHAVTLVLLGLRCMVKQDLRHAPAELAYGIPCVFQAFSSATRMLSILWNSATSSDRSSARYAPQTRKPSRSAHAWFVPNALDARIDVFLRNDANRPPLSPTYGGPYLVTARTSKTVTILCRDRLRTVSIDRVKPTFGDPDHNVTGSRVTFDVAVELVP</sequence>
<dbReference type="EMBL" id="KL363352">
    <property type="protein sequence ID" value="KFD46820.1"/>
    <property type="molecule type" value="Genomic_DNA"/>
</dbReference>
<dbReference type="PROSITE" id="PS50994">
    <property type="entry name" value="INTEGRASE"/>
    <property type="match status" value="1"/>
</dbReference>
<dbReference type="Gene3D" id="3.30.420.10">
    <property type="entry name" value="Ribonuclease H-like superfamily/Ribonuclease H"/>
    <property type="match status" value="1"/>
</dbReference>
<keyword evidence="3" id="KW-1185">Reference proteome</keyword>
<reference evidence="2 3" key="1">
    <citation type="journal article" date="2014" name="Nat. Genet.">
        <title>Genome and transcriptome of the porcine whipworm Trichuris suis.</title>
        <authorList>
            <person name="Jex A.R."/>
            <person name="Nejsum P."/>
            <person name="Schwarz E.M."/>
            <person name="Hu L."/>
            <person name="Young N.D."/>
            <person name="Hall R.S."/>
            <person name="Korhonen P.K."/>
            <person name="Liao S."/>
            <person name="Thamsborg S."/>
            <person name="Xia J."/>
            <person name="Xu P."/>
            <person name="Wang S."/>
            <person name="Scheerlinck J.P."/>
            <person name="Hofmann A."/>
            <person name="Sternberg P.W."/>
            <person name="Wang J."/>
            <person name="Gasser R.B."/>
        </authorList>
    </citation>
    <scope>NUCLEOTIDE SEQUENCE [LARGE SCALE GENOMIC DNA]</scope>
    <source>
        <strain evidence="2">DCEP-RM93M</strain>
    </source>
</reference>
<name>A0A085LPC4_9BILA</name>
<dbReference type="GO" id="GO:0003676">
    <property type="term" value="F:nucleic acid binding"/>
    <property type="evidence" value="ECO:0007669"/>
    <property type="project" value="InterPro"/>
</dbReference>
<dbReference type="SUPFAM" id="SSF53098">
    <property type="entry name" value="Ribonuclease H-like"/>
    <property type="match status" value="1"/>
</dbReference>
<dbReference type="InterPro" id="IPR036397">
    <property type="entry name" value="RNaseH_sf"/>
</dbReference>
<dbReference type="InterPro" id="IPR012337">
    <property type="entry name" value="RNaseH-like_sf"/>
</dbReference>
<evidence type="ECO:0000313" key="2">
    <source>
        <dbReference type="EMBL" id="KFD46820.1"/>
    </source>
</evidence>
<evidence type="ECO:0000259" key="1">
    <source>
        <dbReference type="PROSITE" id="PS50994"/>
    </source>
</evidence>
<evidence type="ECO:0000313" key="3">
    <source>
        <dbReference type="Proteomes" id="UP000030764"/>
    </source>
</evidence>
<dbReference type="Pfam" id="PF00665">
    <property type="entry name" value="rve"/>
    <property type="match status" value="1"/>
</dbReference>
<accession>A0A085LPC4</accession>
<organism evidence="2 3">
    <name type="scientific">Trichuris suis</name>
    <name type="common">pig whipworm</name>
    <dbReference type="NCBI Taxonomy" id="68888"/>
    <lineage>
        <taxon>Eukaryota</taxon>
        <taxon>Metazoa</taxon>
        <taxon>Ecdysozoa</taxon>
        <taxon>Nematoda</taxon>
        <taxon>Enoplea</taxon>
        <taxon>Dorylaimia</taxon>
        <taxon>Trichinellida</taxon>
        <taxon>Trichuridae</taxon>
        <taxon>Trichuris</taxon>
    </lineage>
</organism>
<dbReference type="AlphaFoldDB" id="A0A085LPC4"/>
<dbReference type="GO" id="GO:0015074">
    <property type="term" value="P:DNA integration"/>
    <property type="evidence" value="ECO:0007669"/>
    <property type="project" value="InterPro"/>
</dbReference>
<dbReference type="PANTHER" id="PTHR38681:SF1">
    <property type="entry name" value="RETROVIRUS-RELATED POL POLYPROTEIN FROM TRANSPOSON 412-LIKE PROTEIN"/>
    <property type="match status" value="1"/>
</dbReference>
<dbReference type="Proteomes" id="UP000030764">
    <property type="component" value="Unassembled WGS sequence"/>
</dbReference>
<feature type="domain" description="Integrase catalytic" evidence="1">
    <location>
        <begin position="5"/>
        <end position="193"/>
    </location>
</feature>
<dbReference type="PANTHER" id="PTHR38681">
    <property type="entry name" value="RETROVIRUS-RELATED POL POLYPROTEIN FROM TRANSPOSON 412-LIKE PROTEIN-RELATED"/>
    <property type="match status" value="1"/>
</dbReference>
<proteinExistence type="predicted"/>